<organism evidence="3 4">
    <name type="scientific">Paragonimus skrjabini miyazakii</name>
    <dbReference type="NCBI Taxonomy" id="59628"/>
    <lineage>
        <taxon>Eukaryota</taxon>
        <taxon>Metazoa</taxon>
        <taxon>Spiralia</taxon>
        <taxon>Lophotrochozoa</taxon>
        <taxon>Platyhelminthes</taxon>
        <taxon>Trematoda</taxon>
        <taxon>Digenea</taxon>
        <taxon>Plagiorchiida</taxon>
        <taxon>Troglotremata</taxon>
        <taxon>Troglotrematidae</taxon>
        <taxon>Paragonimus</taxon>
    </lineage>
</organism>
<gene>
    <name evidence="3" type="ORF">EG68_09405</name>
</gene>
<dbReference type="SUPFAM" id="SSF53098">
    <property type="entry name" value="Ribonuclease H-like"/>
    <property type="match status" value="1"/>
</dbReference>
<dbReference type="OrthoDB" id="10047254at2759"/>
<dbReference type="InterPro" id="IPR050951">
    <property type="entry name" value="Retrovirus_Pol_polyprotein"/>
</dbReference>
<protein>
    <recommendedName>
        <fullName evidence="2">Integrase catalytic domain-containing protein</fullName>
    </recommendedName>
</protein>
<dbReference type="Pfam" id="PF00665">
    <property type="entry name" value="rve"/>
    <property type="match status" value="1"/>
</dbReference>
<dbReference type="GO" id="GO:0003676">
    <property type="term" value="F:nucleic acid binding"/>
    <property type="evidence" value="ECO:0007669"/>
    <property type="project" value="InterPro"/>
</dbReference>
<dbReference type="EMBL" id="JTDE01005353">
    <property type="protein sequence ID" value="KAF7250125.1"/>
    <property type="molecule type" value="Genomic_DNA"/>
</dbReference>
<comment type="caution">
    <text evidence="3">The sequence shown here is derived from an EMBL/GenBank/DDBJ whole genome shotgun (WGS) entry which is preliminary data.</text>
</comment>
<evidence type="ECO:0000313" key="3">
    <source>
        <dbReference type="EMBL" id="KAF7250125.1"/>
    </source>
</evidence>
<evidence type="ECO:0000313" key="4">
    <source>
        <dbReference type="Proteomes" id="UP000822476"/>
    </source>
</evidence>
<dbReference type="GO" id="GO:0015074">
    <property type="term" value="P:DNA integration"/>
    <property type="evidence" value="ECO:0007669"/>
    <property type="project" value="InterPro"/>
</dbReference>
<sequence>MQSEDPDLHPINQRLLKGQSRPTKQDVAGTSWETRCIWALWPKLVMQENVLYFQGGPAYLRRIVVPTSTVTTVLRRLHEELGNSGQNKTEEAARRRFWWPHMRRDVALYCLGCTECAQFKSSNQHPRAPLQFMTAGFPNEMIRVDIIGPLPETARGNRYVLVMVDYFTKCCGAIPIPATDAWTIANSMFNEWILRWSTPYQLHSDRGSNFESMLMREMCHILNIKKSRTTFYHPEGNGLVERTNRTLRNLLKAFLNHENTRDWDIVLPRCLLAYRATVYASTG</sequence>
<proteinExistence type="predicted"/>
<name>A0A8S9YHM9_9TREM</name>
<dbReference type="PROSITE" id="PS50994">
    <property type="entry name" value="INTEGRASE"/>
    <property type="match status" value="1"/>
</dbReference>
<reference evidence="3" key="1">
    <citation type="submission" date="2019-07" db="EMBL/GenBank/DDBJ databases">
        <title>Annotation for the trematode Paragonimus miyazaki's.</title>
        <authorList>
            <person name="Choi Y.-J."/>
        </authorList>
    </citation>
    <scope>NUCLEOTIDE SEQUENCE</scope>
    <source>
        <strain evidence="3">Japan</strain>
    </source>
</reference>
<feature type="region of interest" description="Disordered" evidence="1">
    <location>
        <begin position="1"/>
        <end position="27"/>
    </location>
</feature>
<feature type="domain" description="Integrase catalytic" evidence="2">
    <location>
        <begin position="134"/>
        <end position="283"/>
    </location>
</feature>
<dbReference type="Gene3D" id="3.30.420.10">
    <property type="entry name" value="Ribonuclease H-like superfamily/Ribonuclease H"/>
    <property type="match status" value="1"/>
</dbReference>
<keyword evidence="4" id="KW-1185">Reference proteome</keyword>
<dbReference type="FunFam" id="3.30.420.10:FF:000032">
    <property type="entry name" value="Retrovirus-related Pol polyprotein from transposon 297-like Protein"/>
    <property type="match status" value="1"/>
</dbReference>
<dbReference type="InterPro" id="IPR012337">
    <property type="entry name" value="RNaseH-like_sf"/>
</dbReference>
<dbReference type="PANTHER" id="PTHR37984">
    <property type="entry name" value="PROTEIN CBG26694"/>
    <property type="match status" value="1"/>
</dbReference>
<dbReference type="InterPro" id="IPR036397">
    <property type="entry name" value="RNaseH_sf"/>
</dbReference>
<dbReference type="Pfam" id="PF17921">
    <property type="entry name" value="Integrase_H2C2"/>
    <property type="match status" value="1"/>
</dbReference>
<dbReference type="AlphaFoldDB" id="A0A8S9YHM9"/>
<dbReference type="InterPro" id="IPR001584">
    <property type="entry name" value="Integrase_cat-core"/>
</dbReference>
<dbReference type="FunFam" id="1.10.340.70:FF:000001">
    <property type="entry name" value="Retrovirus-related Pol polyprotein from transposon gypsy-like Protein"/>
    <property type="match status" value="1"/>
</dbReference>
<dbReference type="Proteomes" id="UP000822476">
    <property type="component" value="Unassembled WGS sequence"/>
</dbReference>
<dbReference type="Gene3D" id="1.10.340.70">
    <property type="match status" value="1"/>
</dbReference>
<accession>A0A8S9YHM9</accession>
<evidence type="ECO:0000256" key="1">
    <source>
        <dbReference type="SAM" id="MobiDB-lite"/>
    </source>
</evidence>
<evidence type="ECO:0000259" key="2">
    <source>
        <dbReference type="PROSITE" id="PS50994"/>
    </source>
</evidence>
<dbReference type="PANTHER" id="PTHR37984:SF15">
    <property type="entry name" value="INTEGRASE CATALYTIC DOMAIN-CONTAINING PROTEIN"/>
    <property type="match status" value="1"/>
</dbReference>
<dbReference type="InterPro" id="IPR041588">
    <property type="entry name" value="Integrase_H2C2"/>
</dbReference>